<evidence type="ECO:0000256" key="1">
    <source>
        <dbReference type="SAM" id="MobiDB-lite"/>
    </source>
</evidence>
<dbReference type="Proteomes" id="UP001430953">
    <property type="component" value="Unassembled WGS sequence"/>
</dbReference>
<evidence type="ECO:0000313" key="2">
    <source>
        <dbReference type="EMBL" id="KAL0117621.1"/>
    </source>
</evidence>
<name>A0AAW2FNV2_9HYME</name>
<feature type="region of interest" description="Disordered" evidence="1">
    <location>
        <begin position="66"/>
        <end position="133"/>
    </location>
</feature>
<reference evidence="2 3" key="1">
    <citation type="submission" date="2023-03" db="EMBL/GenBank/DDBJ databases">
        <title>High recombination rates correlate with genetic variation in Cardiocondyla obscurior ants.</title>
        <authorList>
            <person name="Errbii M."/>
        </authorList>
    </citation>
    <scope>NUCLEOTIDE SEQUENCE [LARGE SCALE GENOMIC DNA]</scope>
    <source>
        <strain evidence="2">Alpha-2009</strain>
        <tissue evidence="2">Whole body</tissue>
    </source>
</reference>
<dbReference type="AlphaFoldDB" id="A0AAW2FNV2"/>
<accession>A0AAW2FNV2</accession>
<gene>
    <name evidence="2" type="ORF">PUN28_008776</name>
</gene>
<organism evidence="2 3">
    <name type="scientific">Cardiocondyla obscurior</name>
    <dbReference type="NCBI Taxonomy" id="286306"/>
    <lineage>
        <taxon>Eukaryota</taxon>
        <taxon>Metazoa</taxon>
        <taxon>Ecdysozoa</taxon>
        <taxon>Arthropoda</taxon>
        <taxon>Hexapoda</taxon>
        <taxon>Insecta</taxon>
        <taxon>Pterygota</taxon>
        <taxon>Neoptera</taxon>
        <taxon>Endopterygota</taxon>
        <taxon>Hymenoptera</taxon>
        <taxon>Apocrita</taxon>
        <taxon>Aculeata</taxon>
        <taxon>Formicoidea</taxon>
        <taxon>Formicidae</taxon>
        <taxon>Myrmicinae</taxon>
        <taxon>Cardiocondyla</taxon>
    </lineage>
</organism>
<protein>
    <submittedName>
        <fullName evidence="2">Uncharacterized protein</fullName>
    </submittedName>
</protein>
<proteinExistence type="predicted"/>
<dbReference type="EMBL" id="JADYXP020000008">
    <property type="protein sequence ID" value="KAL0117621.1"/>
    <property type="molecule type" value="Genomic_DNA"/>
</dbReference>
<feature type="compositionally biased region" description="Basic and acidic residues" evidence="1">
    <location>
        <begin position="119"/>
        <end position="133"/>
    </location>
</feature>
<keyword evidence="3" id="KW-1185">Reference proteome</keyword>
<sequence>MLSSEKKKRARRSKRGGRQVFFRKLRKNYEETGIFDPRAAGIEDLPKSNPAPRILCIEPLSLKVIIKEGKPPTRNPKKQPPPPPPTKKPKPPGKSKITSPDENSKPPPPPKNLVGVTKQRSDLHYHEKSQWLL</sequence>
<evidence type="ECO:0000313" key="3">
    <source>
        <dbReference type="Proteomes" id="UP001430953"/>
    </source>
</evidence>
<comment type="caution">
    <text evidence="2">The sequence shown here is derived from an EMBL/GenBank/DDBJ whole genome shotgun (WGS) entry which is preliminary data.</text>
</comment>